<dbReference type="Pfam" id="PF00149">
    <property type="entry name" value="Metallophos"/>
    <property type="match status" value="1"/>
</dbReference>
<evidence type="ECO:0000256" key="9">
    <source>
        <dbReference type="ARBA" id="ARBA00023211"/>
    </source>
</evidence>
<dbReference type="GO" id="GO:0031143">
    <property type="term" value="C:pseudopodium"/>
    <property type="evidence" value="ECO:0007669"/>
    <property type="project" value="UniProtKB-SubCell"/>
</dbReference>
<dbReference type="InterPro" id="IPR029052">
    <property type="entry name" value="Metallo-depent_PP-like"/>
</dbReference>
<keyword evidence="6" id="KW-0378">Hydrolase</keyword>
<sequence>MFSNLGFVDAIKKSNDVMVDEVIVKILNIGSSKSSIDELVHAKTCMALMDRANQGAMLEIESPVKICGDVHGQYSDVLRMFERGSFPPLANYLFLGDYVDRGPQSLEVVTLFIAYKVKFPANFFMLRENHECGAINRVYGFLDEISRKYGSKTGMTLWNSYQTCFAYMPYTALVSGRILCMHGGISRKMTSLDQLRRLYRPLLEIPNPSLENDIMWSDPEQNINGFENSTRGIGHVFGENALTETMNRLGVQLVARAHQVVQDGYEFFCNKKLVTIFSAPNYCGEFNNAAAMMNVDQNLVCSFTILRPNF</sequence>
<dbReference type="STRING" id="1561998.A0A1I7UR89"/>
<evidence type="ECO:0000256" key="1">
    <source>
        <dbReference type="ARBA" id="ARBA00004286"/>
    </source>
</evidence>
<evidence type="ECO:0000256" key="8">
    <source>
        <dbReference type="ARBA" id="ARBA00022912"/>
    </source>
</evidence>
<comment type="function">
    <text evidence="14">Probable phosphatase which plays a redundant role with gsp-4 in spermatogenesis by regulating sister chromatid segregation during meiosis. In addition, involved in sperm motility by controlling the dynamic disassembly of major sperm proteins (MSP) in the spermatozoan pseudopodium.</text>
</comment>
<evidence type="ECO:0000256" key="5">
    <source>
        <dbReference type="ARBA" id="ARBA00022723"/>
    </source>
</evidence>
<dbReference type="SMART" id="SM00156">
    <property type="entry name" value="PP2Ac"/>
    <property type="match status" value="1"/>
</dbReference>
<dbReference type="InterPro" id="IPR006186">
    <property type="entry name" value="Ser/Thr-sp_prot-phosphatase"/>
</dbReference>
<dbReference type="GO" id="GO:0007060">
    <property type="term" value="P:male meiosis chromosome segregation"/>
    <property type="evidence" value="ECO:0007669"/>
    <property type="project" value="UniProtKB-ARBA"/>
</dbReference>
<protein>
    <recommendedName>
        <fullName evidence="3">protein-serine/threonine phosphatase</fullName>
        <ecNumber evidence="3">3.1.3.16</ecNumber>
    </recommendedName>
</protein>
<evidence type="ECO:0000259" key="15">
    <source>
        <dbReference type="SMART" id="SM00156"/>
    </source>
</evidence>
<evidence type="ECO:0000256" key="14">
    <source>
        <dbReference type="ARBA" id="ARBA00054219"/>
    </source>
</evidence>
<dbReference type="AlphaFoldDB" id="A0A1I7UR89"/>
<evidence type="ECO:0000256" key="4">
    <source>
        <dbReference type="ARBA" id="ARBA00022454"/>
    </source>
</evidence>
<comment type="catalytic activity">
    <reaction evidence="13">
        <text>O-phospho-L-threonyl-[protein] + H2O = L-threonyl-[protein] + phosphate</text>
        <dbReference type="Rhea" id="RHEA:47004"/>
        <dbReference type="Rhea" id="RHEA-COMP:11060"/>
        <dbReference type="Rhea" id="RHEA-COMP:11605"/>
        <dbReference type="ChEBI" id="CHEBI:15377"/>
        <dbReference type="ChEBI" id="CHEBI:30013"/>
        <dbReference type="ChEBI" id="CHEBI:43474"/>
        <dbReference type="ChEBI" id="CHEBI:61977"/>
        <dbReference type="EC" id="3.1.3.16"/>
    </reaction>
</comment>
<comment type="similarity">
    <text evidence="2">Belongs to the PPP phosphatase family.</text>
</comment>
<evidence type="ECO:0000313" key="16">
    <source>
        <dbReference type="Proteomes" id="UP000095282"/>
    </source>
</evidence>
<dbReference type="WBParaSite" id="Csp11.Scaffold630.g18545.t1">
    <property type="protein sequence ID" value="Csp11.Scaffold630.g18545.t1"/>
    <property type="gene ID" value="Csp11.Scaffold630.g18545"/>
</dbReference>
<proteinExistence type="inferred from homology"/>
<keyword evidence="5" id="KW-0479">Metal-binding</keyword>
<comment type="catalytic activity">
    <reaction evidence="12">
        <text>O-phospho-L-seryl-[protein] + H2O = L-seryl-[protein] + phosphate</text>
        <dbReference type="Rhea" id="RHEA:20629"/>
        <dbReference type="Rhea" id="RHEA-COMP:9863"/>
        <dbReference type="Rhea" id="RHEA-COMP:11604"/>
        <dbReference type="ChEBI" id="CHEBI:15377"/>
        <dbReference type="ChEBI" id="CHEBI:29999"/>
        <dbReference type="ChEBI" id="CHEBI:43474"/>
        <dbReference type="ChEBI" id="CHEBI:83421"/>
        <dbReference type="EC" id="3.1.3.16"/>
    </reaction>
</comment>
<keyword evidence="16" id="KW-1185">Reference proteome</keyword>
<dbReference type="InterPro" id="IPR050341">
    <property type="entry name" value="PP1_catalytic_subunit"/>
</dbReference>
<dbReference type="GO" id="GO:0097723">
    <property type="term" value="P:amoeboid sperm motility"/>
    <property type="evidence" value="ECO:0007669"/>
    <property type="project" value="UniProtKB-ARBA"/>
</dbReference>
<dbReference type="Gene3D" id="3.60.21.10">
    <property type="match status" value="1"/>
</dbReference>
<keyword evidence="7" id="KW-0744">Spermatogenesis</keyword>
<dbReference type="GO" id="GO:0007283">
    <property type="term" value="P:spermatogenesis"/>
    <property type="evidence" value="ECO:0007669"/>
    <property type="project" value="UniProtKB-KW"/>
</dbReference>
<dbReference type="GO" id="GO:0031272">
    <property type="term" value="P:regulation of pseudopodium assembly"/>
    <property type="evidence" value="ECO:0007669"/>
    <property type="project" value="UniProtKB-ARBA"/>
</dbReference>
<dbReference type="GO" id="GO:0004722">
    <property type="term" value="F:protein serine/threonine phosphatase activity"/>
    <property type="evidence" value="ECO:0007669"/>
    <property type="project" value="UniProtKB-EC"/>
</dbReference>
<dbReference type="PANTHER" id="PTHR11668:SF422">
    <property type="entry name" value="SERINE_THREONINE-PROTEIN PHOSPHATASE"/>
    <property type="match status" value="1"/>
</dbReference>
<evidence type="ECO:0000256" key="12">
    <source>
        <dbReference type="ARBA" id="ARBA00047761"/>
    </source>
</evidence>
<evidence type="ECO:0000256" key="13">
    <source>
        <dbReference type="ARBA" id="ARBA00048336"/>
    </source>
</evidence>
<evidence type="ECO:0000256" key="2">
    <source>
        <dbReference type="ARBA" id="ARBA00008294"/>
    </source>
</evidence>
<organism evidence="16 17">
    <name type="scientific">Caenorhabditis tropicalis</name>
    <dbReference type="NCBI Taxonomy" id="1561998"/>
    <lineage>
        <taxon>Eukaryota</taxon>
        <taxon>Metazoa</taxon>
        <taxon>Ecdysozoa</taxon>
        <taxon>Nematoda</taxon>
        <taxon>Chromadorea</taxon>
        <taxon>Rhabditida</taxon>
        <taxon>Rhabditina</taxon>
        <taxon>Rhabditomorpha</taxon>
        <taxon>Rhabditoidea</taxon>
        <taxon>Rhabditidae</taxon>
        <taxon>Peloderinae</taxon>
        <taxon>Caenorhabditis</taxon>
    </lineage>
</organism>
<keyword evidence="4" id="KW-0158">Chromosome</keyword>
<keyword evidence="10" id="KW-0966">Cell projection</keyword>
<name>A0A1I7UR89_9PELO</name>
<dbReference type="PANTHER" id="PTHR11668">
    <property type="entry name" value="SERINE/THREONINE PROTEIN PHOSPHATASE"/>
    <property type="match status" value="1"/>
</dbReference>
<feature type="domain" description="Serine/threonine specific protein phosphatases" evidence="15">
    <location>
        <begin position="40"/>
        <end position="310"/>
    </location>
</feature>
<dbReference type="SUPFAM" id="SSF56300">
    <property type="entry name" value="Metallo-dependent phosphatases"/>
    <property type="match status" value="1"/>
</dbReference>
<keyword evidence="9" id="KW-0464">Manganese</keyword>
<dbReference type="GO" id="GO:0046872">
    <property type="term" value="F:metal ion binding"/>
    <property type="evidence" value="ECO:0007669"/>
    <property type="project" value="UniProtKB-KW"/>
</dbReference>
<dbReference type="GO" id="GO:0005737">
    <property type="term" value="C:cytoplasm"/>
    <property type="evidence" value="ECO:0007669"/>
    <property type="project" value="TreeGrafter"/>
</dbReference>
<dbReference type="InterPro" id="IPR004843">
    <property type="entry name" value="Calcineurin-like_PHP"/>
</dbReference>
<dbReference type="GO" id="GO:0005634">
    <property type="term" value="C:nucleus"/>
    <property type="evidence" value="ECO:0007669"/>
    <property type="project" value="TreeGrafter"/>
</dbReference>
<keyword evidence="7" id="KW-0221">Differentiation</keyword>
<evidence type="ECO:0000256" key="7">
    <source>
        <dbReference type="ARBA" id="ARBA00022871"/>
    </source>
</evidence>
<comment type="subcellular location">
    <subcellularLocation>
        <location evidence="11">Cell projection</location>
        <location evidence="11">Pseudopodium</location>
    </subcellularLocation>
    <subcellularLocation>
        <location evidence="1">Chromosome</location>
    </subcellularLocation>
</comment>
<evidence type="ECO:0000256" key="6">
    <source>
        <dbReference type="ARBA" id="ARBA00022801"/>
    </source>
</evidence>
<dbReference type="FunFam" id="3.60.21.10:FF:000026">
    <property type="entry name" value="Serine/threonine-protein phosphatase"/>
    <property type="match status" value="1"/>
</dbReference>
<reference evidence="17" key="1">
    <citation type="submission" date="2016-11" db="UniProtKB">
        <authorList>
            <consortium name="WormBaseParasite"/>
        </authorList>
    </citation>
    <scope>IDENTIFICATION</scope>
</reference>
<dbReference type="PRINTS" id="PR00114">
    <property type="entry name" value="STPHPHTASE"/>
</dbReference>
<evidence type="ECO:0000256" key="11">
    <source>
        <dbReference type="ARBA" id="ARBA00037818"/>
    </source>
</evidence>
<dbReference type="GO" id="GO:0018991">
    <property type="term" value="P:egg-laying behavior"/>
    <property type="evidence" value="ECO:0007669"/>
    <property type="project" value="UniProtKB-ARBA"/>
</dbReference>
<dbReference type="Proteomes" id="UP000095282">
    <property type="component" value="Unplaced"/>
</dbReference>
<dbReference type="GO" id="GO:0000785">
    <property type="term" value="C:chromatin"/>
    <property type="evidence" value="ECO:0007669"/>
    <property type="project" value="UniProtKB-ARBA"/>
</dbReference>
<evidence type="ECO:0000313" key="17">
    <source>
        <dbReference type="WBParaSite" id="Csp11.Scaffold630.g18545.t1"/>
    </source>
</evidence>
<dbReference type="eggNOG" id="KOG0374">
    <property type="taxonomic scope" value="Eukaryota"/>
</dbReference>
<dbReference type="EC" id="3.1.3.16" evidence="3"/>
<evidence type="ECO:0000256" key="3">
    <source>
        <dbReference type="ARBA" id="ARBA00013081"/>
    </source>
</evidence>
<evidence type="ECO:0000256" key="10">
    <source>
        <dbReference type="ARBA" id="ARBA00023273"/>
    </source>
</evidence>
<keyword evidence="8" id="KW-0904">Protein phosphatase</keyword>
<accession>A0A1I7UR89</accession>